<feature type="region of interest" description="Disordered" evidence="1">
    <location>
        <begin position="112"/>
        <end position="133"/>
    </location>
</feature>
<reference evidence="2" key="1">
    <citation type="submission" date="2019-08" db="EMBL/GenBank/DDBJ databases">
        <title>The improved chromosome-level genome for the pearl oyster Pinctada fucata martensii using PacBio sequencing and Hi-C.</title>
        <authorList>
            <person name="Zheng Z."/>
        </authorList>
    </citation>
    <scope>NUCLEOTIDE SEQUENCE</scope>
    <source>
        <strain evidence="2">ZZ-2019</strain>
        <tissue evidence="2">Adductor muscle</tissue>
    </source>
</reference>
<protein>
    <submittedName>
        <fullName evidence="2">Uncharacterized protein</fullName>
    </submittedName>
</protein>
<gene>
    <name evidence="2" type="ORF">FSP39_011085</name>
</gene>
<evidence type="ECO:0000313" key="3">
    <source>
        <dbReference type="Proteomes" id="UP001186944"/>
    </source>
</evidence>
<dbReference type="EMBL" id="VSWD01000002">
    <property type="protein sequence ID" value="KAK3107282.1"/>
    <property type="molecule type" value="Genomic_DNA"/>
</dbReference>
<comment type="caution">
    <text evidence="2">The sequence shown here is derived from an EMBL/GenBank/DDBJ whole genome shotgun (WGS) entry which is preliminary data.</text>
</comment>
<dbReference type="Proteomes" id="UP001186944">
    <property type="component" value="Unassembled WGS sequence"/>
</dbReference>
<accession>A0AA89C5R1</accession>
<feature type="compositionally biased region" description="Acidic residues" evidence="1">
    <location>
        <begin position="116"/>
        <end position="133"/>
    </location>
</feature>
<evidence type="ECO:0000313" key="2">
    <source>
        <dbReference type="EMBL" id="KAK3107282.1"/>
    </source>
</evidence>
<keyword evidence="3" id="KW-1185">Reference proteome</keyword>
<evidence type="ECO:0000256" key="1">
    <source>
        <dbReference type="SAM" id="MobiDB-lite"/>
    </source>
</evidence>
<sequence length="133" mass="15354">MDAKQQMNTTGIQDPKLDEEIQIPENMSRIMDMHLKLIAAERKFRRACAQIIALNHKMDGMVDRYKRAKAENHRSFRYTLRLQLAVVEGVRNMYHDYAQEKAAVVTKLRGELYGGTDDDSEDGMEEMDDGESD</sequence>
<dbReference type="AlphaFoldDB" id="A0AA89C5R1"/>
<name>A0AA89C5R1_PINIB</name>
<organism evidence="2 3">
    <name type="scientific">Pinctada imbricata</name>
    <name type="common">Atlantic pearl-oyster</name>
    <name type="synonym">Pinctada martensii</name>
    <dbReference type="NCBI Taxonomy" id="66713"/>
    <lineage>
        <taxon>Eukaryota</taxon>
        <taxon>Metazoa</taxon>
        <taxon>Spiralia</taxon>
        <taxon>Lophotrochozoa</taxon>
        <taxon>Mollusca</taxon>
        <taxon>Bivalvia</taxon>
        <taxon>Autobranchia</taxon>
        <taxon>Pteriomorphia</taxon>
        <taxon>Pterioida</taxon>
        <taxon>Pterioidea</taxon>
        <taxon>Pteriidae</taxon>
        <taxon>Pinctada</taxon>
    </lineage>
</organism>
<proteinExistence type="predicted"/>